<dbReference type="EMBL" id="KZ825887">
    <property type="protein sequence ID" value="PYH93704.1"/>
    <property type="molecule type" value="Genomic_DNA"/>
</dbReference>
<keyword evidence="3" id="KW-1185">Reference proteome</keyword>
<protein>
    <recommendedName>
        <fullName evidence="4">FAR1 domain-containing protein</fullName>
    </recommendedName>
</protein>
<dbReference type="AlphaFoldDB" id="A0A319D985"/>
<dbReference type="OrthoDB" id="4364447at2759"/>
<feature type="compositionally biased region" description="Low complexity" evidence="1">
    <location>
        <begin position="85"/>
        <end position="99"/>
    </location>
</feature>
<dbReference type="VEuPathDB" id="FungiDB:BO71DRAFT_327069"/>
<reference evidence="2 3" key="1">
    <citation type="submission" date="2018-02" db="EMBL/GenBank/DDBJ databases">
        <title>The genomes of Aspergillus section Nigri reveals drivers in fungal speciation.</title>
        <authorList>
            <consortium name="DOE Joint Genome Institute"/>
            <person name="Vesth T.C."/>
            <person name="Nybo J."/>
            <person name="Theobald S."/>
            <person name="Brandl J."/>
            <person name="Frisvad J.C."/>
            <person name="Nielsen K.F."/>
            <person name="Lyhne E.K."/>
            <person name="Kogle M.E."/>
            <person name="Kuo A."/>
            <person name="Riley R."/>
            <person name="Clum A."/>
            <person name="Nolan M."/>
            <person name="Lipzen A."/>
            <person name="Salamov A."/>
            <person name="Henrissat B."/>
            <person name="Wiebenga A."/>
            <person name="De vries R.P."/>
            <person name="Grigoriev I.V."/>
            <person name="Mortensen U.H."/>
            <person name="Andersen M.R."/>
            <person name="Baker S.E."/>
        </authorList>
    </citation>
    <scope>NUCLEOTIDE SEQUENCE [LARGE SCALE GENOMIC DNA]</scope>
    <source>
        <strain evidence="2 3">CBS 707.79</strain>
    </source>
</reference>
<dbReference type="Proteomes" id="UP000247810">
    <property type="component" value="Unassembled WGS sequence"/>
</dbReference>
<name>A0A319D985_9EURO</name>
<feature type="region of interest" description="Disordered" evidence="1">
    <location>
        <begin position="85"/>
        <end position="105"/>
    </location>
</feature>
<evidence type="ECO:0000313" key="2">
    <source>
        <dbReference type="EMBL" id="PYH93704.1"/>
    </source>
</evidence>
<organism evidence="2 3">
    <name type="scientific">Aspergillus ellipticus CBS 707.79</name>
    <dbReference type="NCBI Taxonomy" id="1448320"/>
    <lineage>
        <taxon>Eukaryota</taxon>
        <taxon>Fungi</taxon>
        <taxon>Dikarya</taxon>
        <taxon>Ascomycota</taxon>
        <taxon>Pezizomycotina</taxon>
        <taxon>Eurotiomycetes</taxon>
        <taxon>Eurotiomycetidae</taxon>
        <taxon>Eurotiales</taxon>
        <taxon>Aspergillaceae</taxon>
        <taxon>Aspergillus</taxon>
        <taxon>Aspergillus subgen. Circumdati</taxon>
    </lineage>
</organism>
<proteinExistence type="predicted"/>
<accession>A0A319D985</accession>
<sequence length="190" mass="21587">MCDRSRSTVSKATGIRKRQPSRRIGCPFSLAVGYRKNHQLWYVRIRNPNHNHGPSEPRKPARKQKKELPPPISAPVPAIGAQSLLAQPAQSAQASTQQSAPPPERLMIPGLRDVALRAYCEWQESYVQDAVLKVEFRKARDVAHANGFDLEQIYFDNDPQFFIENGVKKGIARRFVTDIKQWAKLCEELN</sequence>
<gene>
    <name evidence="2" type="ORF">BO71DRAFT_327069</name>
</gene>
<feature type="region of interest" description="Disordered" evidence="1">
    <location>
        <begin position="46"/>
        <end position="73"/>
    </location>
</feature>
<evidence type="ECO:0008006" key="4">
    <source>
        <dbReference type="Google" id="ProtNLM"/>
    </source>
</evidence>
<evidence type="ECO:0000313" key="3">
    <source>
        <dbReference type="Proteomes" id="UP000247810"/>
    </source>
</evidence>
<feature type="region of interest" description="Disordered" evidence="1">
    <location>
        <begin position="1"/>
        <end position="20"/>
    </location>
</feature>
<dbReference type="STRING" id="1448320.A0A319D985"/>
<evidence type="ECO:0000256" key="1">
    <source>
        <dbReference type="SAM" id="MobiDB-lite"/>
    </source>
</evidence>